<dbReference type="Proteomes" id="UP000319817">
    <property type="component" value="Chromosome"/>
</dbReference>
<dbReference type="RefSeq" id="WP_145416157.1">
    <property type="nucleotide sequence ID" value="NZ_CP036526.1"/>
</dbReference>
<dbReference type="PANTHER" id="PTHR10891">
    <property type="entry name" value="EF-HAND CALCIUM-BINDING DOMAIN CONTAINING PROTEIN"/>
    <property type="match status" value="1"/>
</dbReference>
<evidence type="ECO:0000256" key="4">
    <source>
        <dbReference type="SAM" id="SignalP"/>
    </source>
</evidence>
<accession>A0A517NNE1</accession>
<keyword evidence="7" id="KW-1185">Reference proteome</keyword>
<evidence type="ECO:0000313" key="7">
    <source>
        <dbReference type="Proteomes" id="UP000319817"/>
    </source>
</evidence>
<dbReference type="GO" id="GO:0005509">
    <property type="term" value="F:calcium ion binding"/>
    <property type="evidence" value="ECO:0007669"/>
    <property type="project" value="InterPro"/>
</dbReference>
<dbReference type="SUPFAM" id="SSF47473">
    <property type="entry name" value="EF-hand"/>
    <property type="match status" value="3"/>
</dbReference>
<proteinExistence type="predicted"/>
<dbReference type="InterPro" id="IPR011992">
    <property type="entry name" value="EF-hand-dom_pair"/>
</dbReference>
<reference evidence="6 7" key="1">
    <citation type="submission" date="2019-02" db="EMBL/GenBank/DDBJ databases">
        <title>Deep-cultivation of Planctomycetes and their phenomic and genomic characterization uncovers novel biology.</title>
        <authorList>
            <person name="Wiegand S."/>
            <person name="Jogler M."/>
            <person name="Boedeker C."/>
            <person name="Pinto D."/>
            <person name="Vollmers J."/>
            <person name="Rivas-Marin E."/>
            <person name="Kohn T."/>
            <person name="Peeters S.H."/>
            <person name="Heuer A."/>
            <person name="Rast P."/>
            <person name="Oberbeckmann S."/>
            <person name="Bunk B."/>
            <person name="Jeske O."/>
            <person name="Meyerdierks A."/>
            <person name="Storesund J.E."/>
            <person name="Kallscheuer N."/>
            <person name="Luecker S."/>
            <person name="Lage O.M."/>
            <person name="Pohl T."/>
            <person name="Merkel B.J."/>
            <person name="Hornburger P."/>
            <person name="Mueller R.-W."/>
            <person name="Bruemmer F."/>
            <person name="Labrenz M."/>
            <person name="Spormann A.M."/>
            <person name="Op den Camp H."/>
            <person name="Overmann J."/>
            <person name="Amann R."/>
            <person name="Jetten M.S.M."/>
            <person name="Mascher T."/>
            <person name="Medema M.H."/>
            <person name="Devos D.P."/>
            <person name="Kaster A.-K."/>
            <person name="Ovreas L."/>
            <person name="Rohde M."/>
            <person name="Galperin M.Y."/>
            <person name="Jogler C."/>
        </authorList>
    </citation>
    <scope>NUCLEOTIDE SEQUENCE [LARGE SCALE GENOMIC DNA]</scope>
    <source>
        <strain evidence="6 7">K23_9</strain>
    </source>
</reference>
<feature type="domain" description="EF-hand" evidence="5">
    <location>
        <begin position="112"/>
        <end position="147"/>
    </location>
</feature>
<keyword evidence="2" id="KW-0677">Repeat</keyword>
<protein>
    <submittedName>
        <fullName evidence="6">EF hand</fullName>
    </submittedName>
</protein>
<dbReference type="AlphaFoldDB" id="A0A517NNE1"/>
<feature type="region of interest" description="Disordered" evidence="3">
    <location>
        <begin position="131"/>
        <end position="153"/>
    </location>
</feature>
<dbReference type="OrthoDB" id="257411at2"/>
<organism evidence="6 7">
    <name type="scientific">Stieleria marina</name>
    <dbReference type="NCBI Taxonomy" id="1930275"/>
    <lineage>
        <taxon>Bacteria</taxon>
        <taxon>Pseudomonadati</taxon>
        <taxon>Planctomycetota</taxon>
        <taxon>Planctomycetia</taxon>
        <taxon>Pirellulales</taxon>
        <taxon>Pirellulaceae</taxon>
        <taxon>Stieleria</taxon>
    </lineage>
</organism>
<keyword evidence="4" id="KW-0732">Signal</keyword>
<keyword evidence="1" id="KW-0479">Metal-binding</keyword>
<sequence length="378" mass="43095" precursor="true">MCQQPFASKSLIVSALLLCMVARAPAQSTSQDDEKVDMFSLELIASDLSVAVREMTIHDPDEDGFIDAKEQETLKWRDLVKDYDINKDGKLTHLELAIRQAKLRHDADVTAEDLSNVRVFLRRHDKNRNGQLDPKEIERGWPSNPKDFDTDKNGIISSEEMSRQFAFMRGLRREMGIESIDQAGAFQIAQQFDKNNDNLLDIEERAAARLPLAAGPFDHDGDERLSVMEIATMLAKHRLDLGLTVPDQEKFRYLMSRDFNHDGELAESELNPRGEVMPQQYVEFDKDKNGKITVKEIESRLAAIRKDRGFGPAQFQLATRMITRHDTNRSKHIEASEFHDKAAKGKLSKEVLPIADLNKDGRVGIDELSRYLLKYPQE</sequence>
<dbReference type="Pfam" id="PF13202">
    <property type="entry name" value="EF-hand_5"/>
    <property type="match status" value="3"/>
</dbReference>
<dbReference type="InterPro" id="IPR002048">
    <property type="entry name" value="EF_hand_dom"/>
</dbReference>
<name>A0A517NNE1_9BACT</name>
<dbReference type="EMBL" id="CP036526">
    <property type="protein sequence ID" value="QDT08647.1"/>
    <property type="molecule type" value="Genomic_DNA"/>
</dbReference>
<feature type="domain" description="EF-hand" evidence="5">
    <location>
        <begin position="283"/>
        <end position="307"/>
    </location>
</feature>
<dbReference type="PROSITE" id="PS50222">
    <property type="entry name" value="EF_HAND_2"/>
    <property type="match status" value="2"/>
</dbReference>
<dbReference type="InterPro" id="IPR039647">
    <property type="entry name" value="EF_hand_pair_protein_CML-like"/>
</dbReference>
<evidence type="ECO:0000256" key="2">
    <source>
        <dbReference type="ARBA" id="ARBA00022737"/>
    </source>
</evidence>
<evidence type="ECO:0000256" key="1">
    <source>
        <dbReference type="ARBA" id="ARBA00022723"/>
    </source>
</evidence>
<evidence type="ECO:0000313" key="6">
    <source>
        <dbReference type="EMBL" id="QDT08647.1"/>
    </source>
</evidence>
<dbReference type="Gene3D" id="1.10.238.10">
    <property type="entry name" value="EF-hand"/>
    <property type="match status" value="3"/>
</dbReference>
<feature type="signal peptide" evidence="4">
    <location>
        <begin position="1"/>
        <end position="26"/>
    </location>
</feature>
<dbReference type="PROSITE" id="PS00018">
    <property type="entry name" value="EF_HAND_1"/>
    <property type="match status" value="5"/>
</dbReference>
<evidence type="ECO:0000259" key="5">
    <source>
        <dbReference type="PROSITE" id="PS50222"/>
    </source>
</evidence>
<feature type="chain" id="PRO_5022096840" evidence="4">
    <location>
        <begin position="27"/>
        <end position="378"/>
    </location>
</feature>
<gene>
    <name evidence="6" type="ORF">K239x_05870</name>
</gene>
<evidence type="ECO:0000256" key="3">
    <source>
        <dbReference type="SAM" id="MobiDB-lite"/>
    </source>
</evidence>
<dbReference type="InterPro" id="IPR018247">
    <property type="entry name" value="EF_Hand_1_Ca_BS"/>
</dbReference>